<gene>
    <name evidence="5" type="primary">pabB</name>
    <name evidence="5" type="ORF">Pan241w_23890</name>
</gene>
<keyword evidence="5" id="KW-0032">Aminotransferase</keyword>
<keyword evidence="6" id="KW-1185">Reference proteome</keyword>
<evidence type="ECO:0000256" key="1">
    <source>
        <dbReference type="ARBA" id="ARBA00013139"/>
    </source>
</evidence>
<evidence type="ECO:0000256" key="2">
    <source>
        <dbReference type="ARBA" id="ARBA00022679"/>
    </source>
</evidence>
<keyword evidence="2 5" id="KW-0808">Transferase</keyword>
<dbReference type="Pfam" id="PF04715">
    <property type="entry name" value="Anth_synt_I_N"/>
    <property type="match status" value="1"/>
</dbReference>
<sequence length="499" mass="56152">MSGNLSQDLSQLPQKQGKQAASALPLVEEILPCPDLEQLFLEFSGDEGLLVLDSARQTSTLGRFSYLMSTPLKRFQIQQVQFAVDPFEAIRQIHATHSVDSIPGLPPFQGGFAGLLSYELGRSWEQFARAPFDEFQLPDLAVGFYDWVIAWDHSQHRAWLIVQGFDQRLETQNADIASSRLNQIKARIDAAEFNRQDRLTALSQSRFAQMDQLPLDQLSPVFPLEGNEEILSNFSKPQFLKQVERIIEYIYAGDIFQANFSQRLLTPSKQHPAELYLNLREKNAAPFAGYFGWDDWAVVSASPERFLNVSGDEVETRPIKGTRRRKYVPEADLLTRDELRESEKDQAENVMIVDLLRNDLSRVCQAGSIRVPHLCEVETYETVQHLVSEVRGQLKPENTVWDLLAASFPGGSITGAPKVRSMEIIAELEPTVRGPYCGSLFYAGLNGEFDSNILIRTFTIKNGWVQFPVGGGIIAQSQPRLEYEETLHKAAGMISALQT</sequence>
<dbReference type="RefSeq" id="WP_145215310.1">
    <property type="nucleotide sequence ID" value="NZ_CP036269.1"/>
</dbReference>
<dbReference type="Pfam" id="PF00425">
    <property type="entry name" value="Chorismate_bind"/>
    <property type="match status" value="1"/>
</dbReference>
<evidence type="ECO:0000259" key="3">
    <source>
        <dbReference type="Pfam" id="PF00425"/>
    </source>
</evidence>
<dbReference type="InterPro" id="IPR005801">
    <property type="entry name" value="ADC_synthase"/>
</dbReference>
<reference evidence="5 6" key="1">
    <citation type="submission" date="2019-02" db="EMBL/GenBank/DDBJ databases">
        <title>Deep-cultivation of Planctomycetes and their phenomic and genomic characterization uncovers novel biology.</title>
        <authorList>
            <person name="Wiegand S."/>
            <person name="Jogler M."/>
            <person name="Boedeker C."/>
            <person name="Pinto D."/>
            <person name="Vollmers J."/>
            <person name="Rivas-Marin E."/>
            <person name="Kohn T."/>
            <person name="Peeters S.H."/>
            <person name="Heuer A."/>
            <person name="Rast P."/>
            <person name="Oberbeckmann S."/>
            <person name="Bunk B."/>
            <person name="Jeske O."/>
            <person name="Meyerdierks A."/>
            <person name="Storesund J.E."/>
            <person name="Kallscheuer N."/>
            <person name="Luecker S."/>
            <person name="Lage O.M."/>
            <person name="Pohl T."/>
            <person name="Merkel B.J."/>
            <person name="Hornburger P."/>
            <person name="Mueller R.-W."/>
            <person name="Bruemmer F."/>
            <person name="Labrenz M."/>
            <person name="Spormann A.M."/>
            <person name="Op den Camp H."/>
            <person name="Overmann J."/>
            <person name="Amann R."/>
            <person name="Jetten M.S.M."/>
            <person name="Mascher T."/>
            <person name="Medema M.H."/>
            <person name="Devos D.P."/>
            <person name="Kaster A.-K."/>
            <person name="Ovreas L."/>
            <person name="Rohde M."/>
            <person name="Galperin M.Y."/>
            <person name="Jogler C."/>
        </authorList>
    </citation>
    <scope>NUCLEOTIDE SEQUENCE [LARGE SCALE GENOMIC DNA]</scope>
    <source>
        <strain evidence="5 6">Pan241w</strain>
    </source>
</reference>
<dbReference type="KEGG" id="gaz:Pan241w_23890"/>
<dbReference type="Gene3D" id="3.60.120.10">
    <property type="entry name" value="Anthranilate synthase"/>
    <property type="match status" value="1"/>
</dbReference>
<dbReference type="InterPro" id="IPR019999">
    <property type="entry name" value="Anth_synth_I-like"/>
</dbReference>
<organism evidence="5 6">
    <name type="scientific">Gimesia alba</name>
    <dbReference type="NCBI Taxonomy" id="2527973"/>
    <lineage>
        <taxon>Bacteria</taxon>
        <taxon>Pseudomonadati</taxon>
        <taxon>Planctomycetota</taxon>
        <taxon>Planctomycetia</taxon>
        <taxon>Planctomycetales</taxon>
        <taxon>Planctomycetaceae</taxon>
        <taxon>Gimesia</taxon>
    </lineage>
</organism>
<dbReference type="Proteomes" id="UP000317171">
    <property type="component" value="Chromosome"/>
</dbReference>
<dbReference type="InterPro" id="IPR006805">
    <property type="entry name" value="Anth_synth_I_N"/>
</dbReference>
<dbReference type="GO" id="GO:0046820">
    <property type="term" value="F:4-amino-4-deoxychorismate synthase activity"/>
    <property type="evidence" value="ECO:0007669"/>
    <property type="project" value="UniProtKB-EC"/>
</dbReference>
<proteinExistence type="predicted"/>
<dbReference type="EMBL" id="CP036269">
    <property type="protein sequence ID" value="QDT42306.1"/>
    <property type="molecule type" value="Genomic_DNA"/>
</dbReference>
<dbReference type="InterPro" id="IPR015890">
    <property type="entry name" value="Chorismate_C"/>
</dbReference>
<dbReference type="AlphaFoldDB" id="A0A517REK3"/>
<dbReference type="SUPFAM" id="SSF56322">
    <property type="entry name" value="ADC synthase"/>
    <property type="match status" value="1"/>
</dbReference>
<evidence type="ECO:0000313" key="6">
    <source>
        <dbReference type="Proteomes" id="UP000317171"/>
    </source>
</evidence>
<dbReference type="GO" id="GO:0000162">
    <property type="term" value="P:L-tryptophan biosynthetic process"/>
    <property type="evidence" value="ECO:0007669"/>
    <property type="project" value="TreeGrafter"/>
</dbReference>
<dbReference type="EC" id="2.6.1.85" evidence="1"/>
<dbReference type="OrthoDB" id="9803598at2"/>
<evidence type="ECO:0000313" key="5">
    <source>
        <dbReference type="EMBL" id="QDT42306.1"/>
    </source>
</evidence>
<dbReference type="GO" id="GO:0009396">
    <property type="term" value="P:folic acid-containing compound biosynthetic process"/>
    <property type="evidence" value="ECO:0007669"/>
    <property type="project" value="InterPro"/>
</dbReference>
<dbReference type="PANTHER" id="PTHR11236:SF50">
    <property type="entry name" value="AMINODEOXYCHORISMATE SYNTHASE COMPONENT 1"/>
    <property type="match status" value="1"/>
</dbReference>
<dbReference type="InterPro" id="IPR005802">
    <property type="entry name" value="ADC_synth_comp_1"/>
</dbReference>
<evidence type="ECO:0000259" key="4">
    <source>
        <dbReference type="Pfam" id="PF04715"/>
    </source>
</evidence>
<dbReference type="PANTHER" id="PTHR11236">
    <property type="entry name" value="AMINOBENZOATE/ANTHRANILATE SYNTHASE"/>
    <property type="match status" value="1"/>
</dbReference>
<protein>
    <recommendedName>
        <fullName evidence="1">aminodeoxychorismate synthase</fullName>
        <ecNumber evidence="1">2.6.1.85</ecNumber>
    </recommendedName>
</protein>
<accession>A0A517REK3</accession>
<dbReference type="PRINTS" id="PR00095">
    <property type="entry name" value="ANTSNTHASEI"/>
</dbReference>
<name>A0A517REK3_9PLAN</name>
<feature type="domain" description="Chorismate-utilising enzyme C-terminal" evidence="3">
    <location>
        <begin position="236"/>
        <end position="489"/>
    </location>
</feature>
<dbReference type="NCBIfam" id="TIGR00553">
    <property type="entry name" value="pabB"/>
    <property type="match status" value="1"/>
</dbReference>
<feature type="domain" description="Anthranilate synthase component I N-terminal" evidence="4">
    <location>
        <begin position="38"/>
        <end position="159"/>
    </location>
</feature>